<keyword evidence="1" id="KW-1185">Reference proteome</keyword>
<protein>
    <submittedName>
        <fullName evidence="2">Uncharacterized protein</fullName>
    </submittedName>
</protein>
<dbReference type="AlphaFoldDB" id="A0A1I7V9D7"/>
<dbReference type="WBParaSite" id="EN70_11307">
    <property type="protein sequence ID" value="EN70_11307"/>
    <property type="gene ID" value="EN70_11307"/>
</dbReference>
<evidence type="ECO:0000313" key="2">
    <source>
        <dbReference type="WBParaSite" id="EN70_11307"/>
    </source>
</evidence>
<reference evidence="2" key="2">
    <citation type="submission" date="2016-11" db="UniProtKB">
        <authorList>
            <consortium name="WormBaseParasite"/>
        </authorList>
    </citation>
    <scope>IDENTIFICATION</scope>
</reference>
<reference evidence="1" key="1">
    <citation type="submission" date="2012-04" db="EMBL/GenBank/DDBJ databases">
        <title>The Genome Sequence of Loa loa.</title>
        <authorList>
            <consortium name="The Broad Institute Genome Sequencing Platform"/>
            <consortium name="Broad Institute Genome Sequencing Center for Infectious Disease"/>
            <person name="Nutman T.B."/>
            <person name="Fink D.L."/>
            <person name="Russ C."/>
            <person name="Young S."/>
            <person name="Zeng Q."/>
            <person name="Gargeya S."/>
            <person name="Alvarado L."/>
            <person name="Berlin A."/>
            <person name="Chapman S.B."/>
            <person name="Chen Z."/>
            <person name="Freedman E."/>
            <person name="Gellesch M."/>
            <person name="Goldberg J."/>
            <person name="Griggs A."/>
            <person name="Gujja S."/>
            <person name="Heilman E.R."/>
            <person name="Heiman D."/>
            <person name="Howarth C."/>
            <person name="Mehta T."/>
            <person name="Neiman D."/>
            <person name="Pearson M."/>
            <person name="Roberts A."/>
            <person name="Saif S."/>
            <person name="Shea T."/>
            <person name="Shenoy N."/>
            <person name="Sisk P."/>
            <person name="Stolte C."/>
            <person name="Sykes S."/>
            <person name="White J."/>
            <person name="Yandava C."/>
            <person name="Haas B."/>
            <person name="Henn M.R."/>
            <person name="Nusbaum C."/>
            <person name="Birren B."/>
        </authorList>
    </citation>
    <scope>NUCLEOTIDE SEQUENCE [LARGE SCALE GENOMIC DNA]</scope>
</reference>
<proteinExistence type="predicted"/>
<accession>A0A1I7V9D7</accession>
<dbReference type="Proteomes" id="UP000095285">
    <property type="component" value="Unassembled WGS sequence"/>
</dbReference>
<organism evidence="1 2">
    <name type="scientific">Loa loa</name>
    <name type="common">Eye worm</name>
    <name type="synonym">Filaria loa</name>
    <dbReference type="NCBI Taxonomy" id="7209"/>
    <lineage>
        <taxon>Eukaryota</taxon>
        <taxon>Metazoa</taxon>
        <taxon>Ecdysozoa</taxon>
        <taxon>Nematoda</taxon>
        <taxon>Chromadorea</taxon>
        <taxon>Rhabditida</taxon>
        <taxon>Spirurina</taxon>
        <taxon>Spiruromorpha</taxon>
        <taxon>Filarioidea</taxon>
        <taxon>Onchocercidae</taxon>
        <taxon>Loa</taxon>
    </lineage>
</organism>
<sequence>MNKQRESIRRIALSMSNTDESKRNHKQVIRESEVIPVCCNSVFNHSDIFLVRNMINGNTETRLSGLVV</sequence>
<evidence type="ECO:0000313" key="1">
    <source>
        <dbReference type="Proteomes" id="UP000095285"/>
    </source>
</evidence>
<name>A0A1I7V9D7_LOALO</name>